<gene>
    <name evidence="2" type="ORF">FB388_4306</name>
</gene>
<dbReference type="Proteomes" id="UP000319818">
    <property type="component" value="Unassembled WGS sequence"/>
</dbReference>
<feature type="transmembrane region" description="Helical" evidence="1">
    <location>
        <begin position="203"/>
        <end position="223"/>
    </location>
</feature>
<sequence length="405" mass="43325">MAAPRRRRFETVSEGATVTTLELFFDLVFVFALTRVTDWMAEDTSAEAVLRGVLILIVLWWAWVAYSWLGNVAKADEGVIRLSVFLAMVAVFVGAITIPEAFHDLPGGLSGPVVFAVAYFCVRVVHLAMYWVCSGEDAQLRGQIVRVVPSAVLGTVLLLVASQTEGWVQTAFWVAAIVGDYVGTAVAGASWRLNSARHFAERHGLIIIVALGESIVSIGIGVAELPISWPIIAGSALGLVVAGALWWLYFDVVTLRAEHALTGAGGERQIRMARGGYTYLHLPMVSGIILMSLGLKKALLYIGGGEGHSLLDPLYGIPLAALYGGAVLYVVAHVGFTRYVLGTVNPVRLVVGAVLLLAIPLVAALPAMVSLGILAAVLCALVAYEIHHYREVRQHVRHGGPSGRS</sequence>
<name>A0A543FTE1_9PSEU</name>
<feature type="transmembrane region" description="Helical" evidence="1">
    <location>
        <begin position="229"/>
        <end position="249"/>
    </location>
</feature>
<dbReference type="OrthoDB" id="7698234at2"/>
<dbReference type="RefSeq" id="WP_142103981.1">
    <property type="nucleotide sequence ID" value="NZ_VFPH01000002.1"/>
</dbReference>
<evidence type="ECO:0000256" key="1">
    <source>
        <dbReference type="SAM" id="Phobius"/>
    </source>
</evidence>
<feature type="transmembrane region" description="Helical" evidence="1">
    <location>
        <begin position="110"/>
        <end position="132"/>
    </location>
</feature>
<feature type="transmembrane region" description="Helical" evidence="1">
    <location>
        <begin position="339"/>
        <end position="359"/>
    </location>
</feature>
<feature type="transmembrane region" description="Helical" evidence="1">
    <location>
        <begin position="365"/>
        <end position="384"/>
    </location>
</feature>
<feature type="transmembrane region" description="Helical" evidence="1">
    <location>
        <begin position="144"/>
        <end position="164"/>
    </location>
</feature>
<keyword evidence="1" id="KW-1133">Transmembrane helix</keyword>
<keyword evidence="1" id="KW-0472">Membrane</keyword>
<dbReference type="PANTHER" id="PTHR36840">
    <property type="entry name" value="BLL5714 PROTEIN"/>
    <property type="match status" value="1"/>
</dbReference>
<evidence type="ECO:0000313" key="3">
    <source>
        <dbReference type="Proteomes" id="UP000319818"/>
    </source>
</evidence>
<protein>
    <submittedName>
        <fullName evidence="2">Low temperature requirement protein LtrA</fullName>
    </submittedName>
</protein>
<reference evidence="2 3" key="1">
    <citation type="submission" date="2019-06" db="EMBL/GenBank/DDBJ databases">
        <title>Sequencing the genomes of 1000 actinobacteria strains.</title>
        <authorList>
            <person name="Klenk H.-P."/>
        </authorList>
    </citation>
    <scope>NUCLEOTIDE SEQUENCE [LARGE SCALE GENOMIC DNA]</scope>
    <source>
        <strain evidence="2 3">DSM 45511</strain>
    </source>
</reference>
<evidence type="ECO:0000313" key="2">
    <source>
        <dbReference type="EMBL" id="TQM37105.1"/>
    </source>
</evidence>
<feature type="transmembrane region" description="Helical" evidence="1">
    <location>
        <begin position="48"/>
        <end position="66"/>
    </location>
</feature>
<accession>A0A543FTE1</accession>
<feature type="transmembrane region" description="Helical" evidence="1">
    <location>
        <begin position="78"/>
        <end position="98"/>
    </location>
</feature>
<feature type="transmembrane region" description="Helical" evidence="1">
    <location>
        <begin position="170"/>
        <end position="191"/>
    </location>
</feature>
<dbReference type="InterPro" id="IPR010640">
    <property type="entry name" value="Low_temperature_requirement_A"/>
</dbReference>
<keyword evidence="3" id="KW-1185">Reference proteome</keyword>
<feature type="transmembrane region" description="Helical" evidence="1">
    <location>
        <begin position="277"/>
        <end position="295"/>
    </location>
</feature>
<dbReference type="PANTHER" id="PTHR36840:SF1">
    <property type="entry name" value="BLL5714 PROTEIN"/>
    <property type="match status" value="1"/>
</dbReference>
<proteinExistence type="predicted"/>
<dbReference type="Pfam" id="PF06772">
    <property type="entry name" value="LtrA"/>
    <property type="match status" value="1"/>
</dbReference>
<keyword evidence="1" id="KW-0812">Transmembrane</keyword>
<organism evidence="2 3">
    <name type="scientific">Pseudonocardia cypriaca</name>
    <dbReference type="NCBI Taxonomy" id="882449"/>
    <lineage>
        <taxon>Bacteria</taxon>
        <taxon>Bacillati</taxon>
        <taxon>Actinomycetota</taxon>
        <taxon>Actinomycetes</taxon>
        <taxon>Pseudonocardiales</taxon>
        <taxon>Pseudonocardiaceae</taxon>
        <taxon>Pseudonocardia</taxon>
    </lineage>
</organism>
<feature type="transmembrane region" description="Helical" evidence="1">
    <location>
        <begin position="315"/>
        <end position="332"/>
    </location>
</feature>
<feature type="transmembrane region" description="Helical" evidence="1">
    <location>
        <begin position="12"/>
        <end position="36"/>
    </location>
</feature>
<dbReference type="EMBL" id="VFPH01000002">
    <property type="protein sequence ID" value="TQM37105.1"/>
    <property type="molecule type" value="Genomic_DNA"/>
</dbReference>
<comment type="caution">
    <text evidence="2">The sequence shown here is derived from an EMBL/GenBank/DDBJ whole genome shotgun (WGS) entry which is preliminary data.</text>
</comment>
<dbReference type="AlphaFoldDB" id="A0A543FTE1"/>